<keyword evidence="1 18" id="KW-1121">Modulation of host cell cycle by virus</keyword>
<dbReference type="PIRSF" id="PIRSF003407">
    <property type="entry name" value="Papvi_E7"/>
    <property type="match status" value="1"/>
</dbReference>
<organism evidence="20">
    <name type="scientific">Gammapapillomavirus 22</name>
    <dbReference type="NCBI Taxonomy" id="1961679"/>
    <lineage>
        <taxon>Viruses</taxon>
        <taxon>Monodnaviria</taxon>
        <taxon>Shotokuvirae</taxon>
        <taxon>Cossaviricota</taxon>
        <taxon>Papovaviricetes</taxon>
        <taxon>Zurhausenvirales</taxon>
        <taxon>Papillomaviridae</taxon>
        <taxon>Firstpapillomavirinae</taxon>
        <taxon>Gammapapillomavirus</taxon>
    </lineage>
</organism>
<dbReference type="InterPro" id="IPR000148">
    <property type="entry name" value="Papilloma_E7"/>
</dbReference>
<evidence type="ECO:0000256" key="6">
    <source>
        <dbReference type="ARBA" id="ARBA00022723"/>
    </source>
</evidence>
<comment type="function">
    <text evidence="18">Plays a role in viral genome replication by driving entry of quiescent cells into the cell cycle. Stimulation of progression from G1 to S phase allows the virus to efficiently use the cellular DNA replicating machinery to achieve viral genome replication. E7 protein has both transforming and trans-activating activities. Induces the disassembly of the E2F1 transcription factor from RB1, with subsequent transcriptional activation of E2F1-regulated S-phase genes. Interferes with host histone deacetylation mediated by HDAC1 and HDAC2, leading to transcription activation. Plays also a role in the inhibition of both antiviral and antiproliferative functions of host interferon alpha. Interaction with host TMEM173/STING impairs the ability of TMEM173/STING to sense cytosolic DNA and promote the production of type I interferon (IFN-alpha and IFN-beta).</text>
</comment>
<keyword evidence="11 18" id="KW-0238">DNA-binding</keyword>
<evidence type="ECO:0000256" key="18">
    <source>
        <dbReference type="HAMAP-Rule" id="MF_04004"/>
    </source>
</evidence>
<dbReference type="Proteomes" id="UP000289953">
    <property type="component" value="Genome"/>
</dbReference>
<comment type="similarity">
    <text evidence="18 19">Belongs to the papillomaviridae E7 protein family.</text>
</comment>
<proteinExistence type="inferred from homology"/>
<comment type="subcellular location">
    <subcellularLocation>
        <location evidence="18">Host cytoplasm</location>
    </subcellularLocation>
    <subcellularLocation>
        <location evidence="18">Host nucleus</location>
    </subcellularLocation>
    <text evidence="18">Predominantly found in the host nucleus.</text>
</comment>
<dbReference type="GO" id="GO:0039502">
    <property type="term" value="P:symbiont-mediated suppression of host type I interferon-mediated signaling pathway"/>
    <property type="evidence" value="ECO:0007669"/>
    <property type="project" value="UniProtKB-UniRule"/>
</dbReference>
<evidence type="ECO:0000256" key="7">
    <source>
        <dbReference type="ARBA" id="ARBA00022771"/>
    </source>
</evidence>
<evidence type="ECO:0000256" key="16">
    <source>
        <dbReference type="ARBA" id="ARBA00023280"/>
    </source>
</evidence>
<feature type="short sequence motif" description="Nuclear export signal" evidence="18">
    <location>
        <begin position="70"/>
        <end position="78"/>
    </location>
</feature>
<keyword evidence="16 18" id="KW-0899">Viral immunoevasion</keyword>
<dbReference type="Pfam" id="PF00527">
    <property type="entry name" value="E7"/>
    <property type="match status" value="1"/>
</dbReference>
<dbReference type="Gene3D" id="3.30.160.330">
    <property type="match status" value="1"/>
</dbReference>
<dbReference type="GO" id="GO:0008270">
    <property type="term" value="F:zinc ion binding"/>
    <property type="evidence" value="ECO:0007669"/>
    <property type="project" value="UniProtKB-KW"/>
</dbReference>
<evidence type="ECO:0000256" key="1">
    <source>
        <dbReference type="ARBA" id="ARBA00022504"/>
    </source>
</evidence>
<comment type="domain">
    <text evidence="18">The E7 terminal domain is an intrinsically disordered domain, whose flexibility and conformational transitions confer target adaptability to the oncoprotein. It allows adaptation to a variety of protein targets and exposes the PEST degradation sequence that regulates its turnover in the cell.</text>
</comment>
<accession>A0A2D2AM11</accession>
<keyword evidence="12 18" id="KW-0010">Activator</keyword>
<evidence type="ECO:0000256" key="17">
    <source>
        <dbReference type="ARBA" id="ARBA00023309"/>
    </source>
</evidence>
<keyword evidence="13 18" id="KW-0804">Transcription</keyword>
<evidence type="ECO:0000256" key="2">
    <source>
        <dbReference type="ARBA" id="ARBA00022518"/>
    </source>
</evidence>
<keyword evidence="10 18" id="KW-0805">Transcription regulation</keyword>
<keyword evidence="2 18" id="KW-0244">Early protein</keyword>
<evidence type="ECO:0000256" key="3">
    <source>
        <dbReference type="ARBA" id="ARBA00022562"/>
    </source>
</evidence>
<evidence type="ECO:0000256" key="11">
    <source>
        <dbReference type="ARBA" id="ARBA00023125"/>
    </source>
</evidence>
<evidence type="ECO:0000256" key="12">
    <source>
        <dbReference type="ARBA" id="ARBA00023159"/>
    </source>
</evidence>
<reference evidence="20" key="1">
    <citation type="journal article" date="2018" name="MSphere">
        <title>Metagenomic Discovery of 83 New Human Papillomavirus Types in Patients with Immunodeficiency.</title>
        <authorList>
            <person name="Pastrana D.V."/>
            <person name="Peretti A."/>
            <person name="Welch N.L."/>
            <person name="Borgogna C."/>
            <person name="Olivero C."/>
            <person name="Badolato R."/>
            <person name="Notarangelo L.D."/>
            <person name="Gariglio M."/>
            <person name="FitzGerald P.C."/>
            <person name="McIntosh C.E."/>
            <person name="Reeves J."/>
            <person name="Starrett G.J."/>
            <person name="Bliskovsky V."/>
            <person name="Velez D."/>
            <person name="Brownell I."/>
            <person name="Yarchoan R."/>
            <person name="Wyvill K.M."/>
            <person name="Uldrick T.S."/>
            <person name="Maldarelli F."/>
            <person name="Lisco A."/>
            <person name="Sereti I."/>
            <person name="Gonzalez C.M."/>
            <person name="Androphy E.J."/>
            <person name="McBride A.A."/>
            <person name="Van Doorslaer K."/>
            <person name="Garcia F."/>
            <person name="Dvoretzky I."/>
            <person name="Liu J.S."/>
            <person name="Han J."/>
            <person name="Murphy P.M."/>
            <person name="McDermott D.H."/>
            <person name="Buck C.B."/>
        </authorList>
    </citation>
    <scope>NUCLEOTIDE SEQUENCE</scope>
    <source>
        <strain evidence="20">Gamma22_m090c145</strain>
    </source>
</reference>
<protein>
    <recommendedName>
        <fullName evidence="18 19">Protein E7</fullName>
    </recommendedName>
</protein>
<dbReference type="GO" id="GO:0042025">
    <property type="term" value="C:host cell nucleus"/>
    <property type="evidence" value="ECO:0007669"/>
    <property type="project" value="UniProtKB-SubCell"/>
</dbReference>
<dbReference type="EMBL" id="MF588737">
    <property type="protein sequence ID" value="ATQ38498.1"/>
    <property type="molecule type" value="Genomic_DNA"/>
</dbReference>
<comment type="function">
    <text evidence="19">E7 protein has both transforming and trans-activating activities.</text>
</comment>
<dbReference type="SUPFAM" id="SSF161234">
    <property type="entry name" value="E7 C-terminal domain-like"/>
    <property type="match status" value="1"/>
</dbReference>
<sequence length="98" mass="10736">MIGPQLRSGDIELDLEALVLPENLLSNESLSPDTEGQAEEVEQAPYTIDSTCQSCGARVRICVVATRRAILCLQELLTEELLLLCPSCARSAVRHGRR</sequence>
<keyword evidence="4 18" id="KW-0945">Host-virus interaction</keyword>
<dbReference type="GO" id="GO:0019904">
    <property type="term" value="F:protein domain specific binding"/>
    <property type="evidence" value="ECO:0007669"/>
    <property type="project" value="UniProtKB-UniRule"/>
</dbReference>
<keyword evidence="5 18" id="KW-1090">Inhibition of host innate immune response by virus</keyword>
<evidence type="ECO:0000256" key="19">
    <source>
        <dbReference type="PIRNR" id="PIRNR003407"/>
    </source>
</evidence>
<dbReference type="GO" id="GO:0003700">
    <property type="term" value="F:DNA-binding transcription factor activity"/>
    <property type="evidence" value="ECO:0007669"/>
    <property type="project" value="UniProtKB-UniRule"/>
</dbReference>
<keyword evidence="9 18" id="KW-0862">Zinc</keyword>
<comment type="PTM">
    <text evidence="18">Highly phosphorylated.</text>
</comment>
<keyword evidence="6 18" id="KW-0479">Metal-binding</keyword>
<evidence type="ECO:0000256" key="8">
    <source>
        <dbReference type="ARBA" id="ARBA00022830"/>
    </source>
</evidence>
<evidence type="ECO:0000256" key="13">
    <source>
        <dbReference type="ARBA" id="ARBA00023163"/>
    </source>
</evidence>
<keyword evidence="15" id="KW-0922">Interferon antiviral system evasion</keyword>
<dbReference type="GO" id="GO:0003677">
    <property type="term" value="F:DNA binding"/>
    <property type="evidence" value="ECO:0007669"/>
    <property type="project" value="UniProtKB-UniRule"/>
</dbReference>
<comment type="subunit">
    <text evidence="18">Homodimer. Homooligomer. Interacts with host RB1; this interaction induces dissociation of RB1-E2F1 complex thereby disrupting RB1 activity. Interacts with host EP300; this interaction represses EP300 transcriptional activity. Interacts with protein E2; this interaction inhibits E7 oncogenic activity. Interacts with host TMEM173/STING; this interaction impairs the ability of TMEM173/STING to sense cytosolic DNA and promote the production of type I interferon (IFN-alpha and IFN-beta).</text>
</comment>
<dbReference type="GO" id="GO:0030430">
    <property type="term" value="C:host cell cytoplasm"/>
    <property type="evidence" value="ECO:0007669"/>
    <property type="project" value="UniProtKB-SubCell"/>
</dbReference>
<evidence type="ECO:0000256" key="9">
    <source>
        <dbReference type="ARBA" id="ARBA00022833"/>
    </source>
</evidence>
<feature type="zinc finger region" evidence="18">
    <location>
        <begin position="52"/>
        <end position="88"/>
    </location>
</feature>
<dbReference type="HAMAP" id="MF_04004">
    <property type="entry name" value="PPV_E7"/>
    <property type="match status" value="1"/>
</dbReference>
<evidence type="ECO:0000256" key="4">
    <source>
        <dbReference type="ARBA" id="ARBA00022581"/>
    </source>
</evidence>
<keyword evidence="14 18" id="KW-1035">Host cytoplasm</keyword>
<evidence type="ECO:0000256" key="10">
    <source>
        <dbReference type="ARBA" id="ARBA00023015"/>
    </source>
</evidence>
<keyword evidence="3 18" id="KW-1048">Host nucleus</keyword>
<evidence type="ECO:0000256" key="15">
    <source>
        <dbReference type="ARBA" id="ARBA00023258"/>
    </source>
</evidence>
<name>A0A2D2AM11_9PAPI</name>
<evidence type="ECO:0000313" key="20">
    <source>
        <dbReference type="EMBL" id="ATQ38498.1"/>
    </source>
</evidence>
<keyword evidence="17 18" id="KW-1078">G1/S host cell cycle checkpoint dysregulation by virus</keyword>
<dbReference type="GO" id="GO:0006351">
    <property type="term" value="P:DNA-templated transcription"/>
    <property type="evidence" value="ECO:0007669"/>
    <property type="project" value="UniProtKB-UniRule"/>
</dbReference>
<dbReference type="GO" id="GO:0039645">
    <property type="term" value="P:symbiont-mediated perturbation of host cell cycle G1/S transition checkpoint"/>
    <property type="evidence" value="ECO:0007669"/>
    <property type="project" value="UniProtKB-UniRule"/>
</dbReference>
<keyword evidence="7 18" id="KW-0863">Zinc-finger</keyword>
<gene>
    <name evidence="18 20" type="primary">E7</name>
</gene>
<evidence type="ECO:0000256" key="14">
    <source>
        <dbReference type="ARBA" id="ARBA00023200"/>
    </source>
</evidence>
<keyword evidence="8 18" id="KW-1114">Inhibition of host interferon signaling pathway by virus</keyword>
<dbReference type="GO" id="GO:0052170">
    <property type="term" value="P:symbiont-mediated suppression of host innate immune response"/>
    <property type="evidence" value="ECO:0007669"/>
    <property type="project" value="UniProtKB-KW"/>
</dbReference>
<evidence type="ECO:0000256" key="5">
    <source>
        <dbReference type="ARBA" id="ARBA00022632"/>
    </source>
</evidence>
<comment type="caution">
    <text evidence="18">Lacks conserved residue(s) required for the propagation of feature annotation.</text>
</comment>